<dbReference type="Proteomes" id="UP001235712">
    <property type="component" value="Unassembled WGS sequence"/>
</dbReference>
<proteinExistence type="predicted"/>
<gene>
    <name evidence="1" type="ORF">J2S57_001004</name>
</gene>
<evidence type="ECO:0000313" key="2">
    <source>
        <dbReference type="Proteomes" id="UP001235712"/>
    </source>
</evidence>
<protein>
    <submittedName>
        <fullName evidence="1">Uncharacterized protein</fullName>
    </submittedName>
</protein>
<dbReference type="EMBL" id="JAUSQZ010000001">
    <property type="protein sequence ID" value="MDP9825255.1"/>
    <property type="molecule type" value="Genomic_DNA"/>
</dbReference>
<sequence>MSTGTGVRQDEINSLVRQINNFLLLSDQAFDWLAREEGREFSPSTYGQLIYSLRYILQHPALGEGELREEIRLVASALRSGQTGQLSWGNFVGEFKSSIARLRQALGRGVLKGWVADGYIEFVPRLDFGPVPGRFRASTHLADGALYISDPVPPEVARELIEALRQVAKAVGQEVIAIGPPLRGSWFQRFWVHVLGVSSSDETQRATRRLAQGLEDALVNEKAAAIDKARSETTLNLMRAAEGVNNFAAVLGDVLLIKITDSLDRSHVHIKTLTANERHVLERNDWTALRDPEALLMNLSSVAQTATSEVPSRVDGAPPA</sequence>
<organism evidence="1 2">
    <name type="scientific">Kineosporia succinea</name>
    <dbReference type="NCBI Taxonomy" id="84632"/>
    <lineage>
        <taxon>Bacteria</taxon>
        <taxon>Bacillati</taxon>
        <taxon>Actinomycetota</taxon>
        <taxon>Actinomycetes</taxon>
        <taxon>Kineosporiales</taxon>
        <taxon>Kineosporiaceae</taxon>
        <taxon>Kineosporia</taxon>
    </lineage>
</organism>
<accession>A0ABT9NZ57</accession>
<evidence type="ECO:0000313" key="1">
    <source>
        <dbReference type="EMBL" id="MDP9825255.1"/>
    </source>
</evidence>
<name>A0ABT9NZ57_9ACTN</name>
<keyword evidence="2" id="KW-1185">Reference proteome</keyword>
<comment type="caution">
    <text evidence="1">The sequence shown here is derived from an EMBL/GenBank/DDBJ whole genome shotgun (WGS) entry which is preliminary data.</text>
</comment>
<dbReference type="RefSeq" id="WP_307238856.1">
    <property type="nucleotide sequence ID" value="NZ_JAUSQZ010000001.1"/>
</dbReference>
<reference evidence="1 2" key="1">
    <citation type="submission" date="2023-07" db="EMBL/GenBank/DDBJ databases">
        <title>Sequencing the genomes of 1000 actinobacteria strains.</title>
        <authorList>
            <person name="Klenk H.-P."/>
        </authorList>
    </citation>
    <scope>NUCLEOTIDE SEQUENCE [LARGE SCALE GENOMIC DNA]</scope>
    <source>
        <strain evidence="1 2">DSM 44388</strain>
    </source>
</reference>